<accession>A0A915EAD1</accession>
<evidence type="ECO:0000313" key="2">
    <source>
        <dbReference type="Proteomes" id="UP000887574"/>
    </source>
</evidence>
<reference evidence="3" key="1">
    <citation type="submission" date="2022-11" db="UniProtKB">
        <authorList>
            <consortium name="WormBaseParasite"/>
        </authorList>
    </citation>
    <scope>IDENTIFICATION</scope>
</reference>
<dbReference type="Gene3D" id="1.10.10.60">
    <property type="entry name" value="Homeodomain-like"/>
    <property type="match status" value="1"/>
</dbReference>
<protein>
    <submittedName>
        <fullName evidence="3">Transposase</fullName>
    </submittedName>
</protein>
<keyword evidence="2" id="KW-1185">Reference proteome</keyword>
<evidence type="ECO:0000256" key="1">
    <source>
        <dbReference type="SAM" id="MobiDB-lite"/>
    </source>
</evidence>
<dbReference type="Proteomes" id="UP000887574">
    <property type="component" value="Unplaced"/>
</dbReference>
<proteinExistence type="predicted"/>
<name>A0A915EAD1_9BILA</name>
<evidence type="ECO:0000313" key="3">
    <source>
        <dbReference type="WBParaSite" id="jg376"/>
    </source>
</evidence>
<feature type="compositionally biased region" description="Basic and acidic residues" evidence="1">
    <location>
        <begin position="73"/>
        <end position="83"/>
    </location>
</feature>
<dbReference type="WBParaSite" id="jg376">
    <property type="protein sequence ID" value="jg376"/>
    <property type="gene ID" value="jg376"/>
</dbReference>
<dbReference type="AlphaFoldDB" id="A0A915EAD1"/>
<sequence length="89" mass="10668">MYNPMRRERLKFLYENDPNFSNAKAAEELGVEEATVRMWIKPSYNVGDKRQNANMNVKRLRCQQKKRLTNSHEQNRQQKELLKKKLSLS</sequence>
<feature type="region of interest" description="Disordered" evidence="1">
    <location>
        <begin position="65"/>
        <end position="89"/>
    </location>
</feature>
<organism evidence="2 3">
    <name type="scientific">Ditylenchus dipsaci</name>
    <dbReference type="NCBI Taxonomy" id="166011"/>
    <lineage>
        <taxon>Eukaryota</taxon>
        <taxon>Metazoa</taxon>
        <taxon>Ecdysozoa</taxon>
        <taxon>Nematoda</taxon>
        <taxon>Chromadorea</taxon>
        <taxon>Rhabditida</taxon>
        <taxon>Tylenchina</taxon>
        <taxon>Tylenchomorpha</taxon>
        <taxon>Sphaerularioidea</taxon>
        <taxon>Anguinidae</taxon>
        <taxon>Anguininae</taxon>
        <taxon>Ditylenchus</taxon>
    </lineage>
</organism>